<name>A0A8X6J416_TRICU</name>
<dbReference type="EMBL" id="BMAO01036232">
    <property type="protein sequence ID" value="GFR09068.1"/>
    <property type="molecule type" value="Genomic_DNA"/>
</dbReference>
<organism evidence="2 3">
    <name type="scientific">Trichonephila clavata</name>
    <name type="common">Joro spider</name>
    <name type="synonym">Nephila clavata</name>
    <dbReference type="NCBI Taxonomy" id="2740835"/>
    <lineage>
        <taxon>Eukaryota</taxon>
        <taxon>Metazoa</taxon>
        <taxon>Ecdysozoa</taxon>
        <taxon>Arthropoda</taxon>
        <taxon>Chelicerata</taxon>
        <taxon>Arachnida</taxon>
        <taxon>Araneae</taxon>
        <taxon>Araneomorphae</taxon>
        <taxon>Entelegynae</taxon>
        <taxon>Araneoidea</taxon>
        <taxon>Nephilidae</taxon>
        <taxon>Trichonephila</taxon>
    </lineage>
</organism>
<keyword evidence="3" id="KW-1185">Reference proteome</keyword>
<dbReference type="AlphaFoldDB" id="A0A8X6J416"/>
<dbReference type="Proteomes" id="UP000887116">
    <property type="component" value="Unassembled WGS sequence"/>
</dbReference>
<evidence type="ECO:0000313" key="3">
    <source>
        <dbReference type="Proteomes" id="UP000887116"/>
    </source>
</evidence>
<evidence type="ECO:0000256" key="1">
    <source>
        <dbReference type="SAM" id="MobiDB-lite"/>
    </source>
</evidence>
<comment type="caution">
    <text evidence="2">The sequence shown here is derived from an EMBL/GenBank/DDBJ whole genome shotgun (WGS) entry which is preliminary data.</text>
</comment>
<reference evidence="2" key="1">
    <citation type="submission" date="2020-07" db="EMBL/GenBank/DDBJ databases">
        <title>Multicomponent nature underlies the extraordinary mechanical properties of spider dragline silk.</title>
        <authorList>
            <person name="Kono N."/>
            <person name="Nakamura H."/>
            <person name="Mori M."/>
            <person name="Yoshida Y."/>
            <person name="Ohtoshi R."/>
            <person name="Malay A.D."/>
            <person name="Moran D.A.P."/>
            <person name="Tomita M."/>
            <person name="Numata K."/>
            <person name="Arakawa K."/>
        </authorList>
    </citation>
    <scope>NUCLEOTIDE SEQUENCE</scope>
</reference>
<accession>A0A8X6J416</accession>
<proteinExistence type="predicted"/>
<evidence type="ECO:0000313" key="2">
    <source>
        <dbReference type="EMBL" id="GFR09068.1"/>
    </source>
</evidence>
<sequence>MTSDPWIWNSGLSPPLQLSTCEQLKFNRAQLAEKEIFRYSKQTYVEALRNMSYQYPEEPFYARALAELHEIEETMAIVVSDITFAFPPYTTPGCPHHEKHQFTQEISPQTSNINIKSKTSNEGKDDLNFEYPPLRKLLDD</sequence>
<gene>
    <name evidence="2" type="ORF">TNCT_318891</name>
</gene>
<feature type="region of interest" description="Disordered" evidence="1">
    <location>
        <begin position="109"/>
        <end position="130"/>
    </location>
</feature>
<feature type="compositionally biased region" description="Polar residues" evidence="1">
    <location>
        <begin position="109"/>
        <end position="118"/>
    </location>
</feature>
<protein>
    <submittedName>
        <fullName evidence="2">Uncharacterized protein</fullName>
    </submittedName>
</protein>